<evidence type="ECO:0000313" key="12">
    <source>
        <dbReference type="Proteomes" id="UP000314986"/>
    </source>
</evidence>
<dbReference type="SMART" id="SM00110">
    <property type="entry name" value="C1Q"/>
    <property type="match status" value="1"/>
</dbReference>
<keyword evidence="4 6" id="KW-0175">Coiled coil</keyword>
<dbReference type="PROSITE" id="PS50871">
    <property type="entry name" value="C1Q"/>
    <property type="match status" value="1"/>
</dbReference>
<evidence type="ECO:0000313" key="11">
    <source>
        <dbReference type="Ensembl" id="ENSCMIP00000021345.1"/>
    </source>
</evidence>
<dbReference type="InterPro" id="IPR050392">
    <property type="entry name" value="Collagen/C1q_domain"/>
</dbReference>
<evidence type="ECO:0000256" key="3">
    <source>
        <dbReference type="ARBA" id="ARBA00022729"/>
    </source>
</evidence>
<evidence type="ECO:0000256" key="7">
    <source>
        <dbReference type="SAM" id="MobiDB-lite"/>
    </source>
</evidence>
<keyword evidence="3 8" id="KW-0732">Signal</keyword>
<comment type="subcellular location">
    <subcellularLocation>
        <location evidence="1">Secreted</location>
    </subcellularLocation>
</comment>
<dbReference type="PRINTS" id="PR00007">
    <property type="entry name" value="COMPLEMNTC1Q"/>
</dbReference>
<dbReference type="InterPro" id="IPR008983">
    <property type="entry name" value="Tumour_necrosis_fac-like_dom"/>
</dbReference>
<evidence type="ECO:0000259" key="10">
    <source>
        <dbReference type="PROSITE" id="PS51041"/>
    </source>
</evidence>
<proteinExistence type="predicted"/>
<dbReference type="PANTHER" id="PTHR15427:SF6">
    <property type="entry name" value="MULTIMERIN-2"/>
    <property type="match status" value="1"/>
</dbReference>
<reference evidence="11" key="5">
    <citation type="submission" date="2025-09" db="UniProtKB">
        <authorList>
            <consortium name="Ensembl"/>
        </authorList>
    </citation>
    <scope>IDENTIFICATION</scope>
</reference>
<feature type="domain" description="EMI" evidence="10">
    <location>
        <begin position="1"/>
        <end position="27"/>
    </location>
</feature>
<feature type="coiled-coil region" evidence="6">
    <location>
        <begin position="79"/>
        <end position="113"/>
    </location>
</feature>
<dbReference type="InParanoid" id="A0A4W3I1L4"/>
<feature type="signal peptide" evidence="8">
    <location>
        <begin position="1"/>
        <end position="19"/>
    </location>
</feature>
<gene>
    <name evidence="11" type="primary">mmrn2a</name>
</gene>
<keyword evidence="2" id="KW-0964">Secreted</keyword>
<feature type="coiled-coil region" evidence="6">
    <location>
        <begin position="158"/>
        <end position="249"/>
    </location>
</feature>
<dbReference type="OMA" id="EFSNHMS"/>
<feature type="domain" description="C1q" evidence="9">
    <location>
        <begin position="736"/>
        <end position="867"/>
    </location>
</feature>
<feature type="region of interest" description="Disordered" evidence="7">
    <location>
        <begin position="709"/>
        <end position="732"/>
    </location>
</feature>
<reference evidence="12" key="2">
    <citation type="journal article" date="2007" name="PLoS Biol.">
        <title>Survey sequencing and comparative analysis of the elephant shark (Callorhinchus milii) genome.</title>
        <authorList>
            <person name="Venkatesh B."/>
            <person name="Kirkness E.F."/>
            <person name="Loh Y.H."/>
            <person name="Halpern A.L."/>
            <person name="Lee A.P."/>
            <person name="Johnson J."/>
            <person name="Dandona N."/>
            <person name="Viswanathan L.D."/>
            <person name="Tay A."/>
            <person name="Venter J.C."/>
            <person name="Strausberg R.L."/>
            <person name="Brenner S."/>
        </authorList>
    </citation>
    <scope>NUCLEOTIDE SEQUENCE [LARGE SCALE GENOMIC DNA]</scope>
</reference>
<dbReference type="Proteomes" id="UP000314986">
    <property type="component" value="Unassembled WGS sequence"/>
</dbReference>
<dbReference type="AlphaFoldDB" id="A0A4W3I1L4"/>
<evidence type="ECO:0008006" key="13">
    <source>
        <dbReference type="Google" id="ProtNLM"/>
    </source>
</evidence>
<feature type="chain" id="PRO_5021491791" description="C1q domain-containing protein" evidence="8">
    <location>
        <begin position="20"/>
        <end position="867"/>
    </location>
</feature>
<evidence type="ECO:0000256" key="6">
    <source>
        <dbReference type="SAM" id="Coils"/>
    </source>
</evidence>
<organism evidence="11 12">
    <name type="scientific">Callorhinchus milii</name>
    <name type="common">Ghost shark</name>
    <dbReference type="NCBI Taxonomy" id="7868"/>
    <lineage>
        <taxon>Eukaryota</taxon>
        <taxon>Metazoa</taxon>
        <taxon>Chordata</taxon>
        <taxon>Craniata</taxon>
        <taxon>Vertebrata</taxon>
        <taxon>Chondrichthyes</taxon>
        <taxon>Holocephali</taxon>
        <taxon>Chimaeriformes</taxon>
        <taxon>Callorhinchidae</taxon>
        <taxon>Callorhinchus</taxon>
    </lineage>
</organism>
<dbReference type="Pfam" id="PF00386">
    <property type="entry name" value="C1q"/>
    <property type="match status" value="1"/>
</dbReference>
<dbReference type="GO" id="GO:0005576">
    <property type="term" value="C:extracellular region"/>
    <property type="evidence" value="ECO:0007669"/>
    <property type="project" value="UniProtKB-SubCell"/>
</dbReference>
<reference evidence="12" key="3">
    <citation type="journal article" date="2014" name="Nature">
        <title>Elephant shark genome provides unique insights into gnathostome evolution.</title>
        <authorList>
            <consortium name="International Elephant Shark Genome Sequencing Consortium"/>
            <person name="Venkatesh B."/>
            <person name="Lee A.P."/>
            <person name="Ravi V."/>
            <person name="Maurya A.K."/>
            <person name="Lian M.M."/>
            <person name="Swann J.B."/>
            <person name="Ohta Y."/>
            <person name="Flajnik M.F."/>
            <person name="Sutoh Y."/>
            <person name="Kasahara M."/>
            <person name="Hoon S."/>
            <person name="Gangu V."/>
            <person name="Roy S.W."/>
            <person name="Irimia M."/>
            <person name="Korzh V."/>
            <person name="Kondrychyn I."/>
            <person name="Lim Z.W."/>
            <person name="Tay B.H."/>
            <person name="Tohari S."/>
            <person name="Kong K.W."/>
            <person name="Ho S."/>
            <person name="Lorente-Galdos B."/>
            <person name="Quilez J."/>
            <person name="Marques-Bonet T."/>
            <person name="Raney B.J."/>
            <person name="Ingham P.W."/>
            <person name="Tay A."/>
            <person name="Hillier L.W."/>
            <person name="Minx P."/>
            <person name="Boehm T."/>
            <person name="Wilson R.K."/>
            <person name="Brenner S."/>
            <person name="Warren W.C."/>
        </authorList>
    </citation>
    <scope>NUCLEOTIDE SEQUENCE [LARGE SCALE GENOMIC DNA]</scope>
</reference>
<dbReference type="GO" id="GO:0030948">
    <property type="term" value="P:negative regulation of vascular endothelial growth factor receptor signaling pathway"/>
    <property type="evidence" value="ECO:0007669"/>
    <property type="project" value="TreeGrafter"/>
</dbReference>
<reference evidence="11" key="4">
    <citation type="submission" date="2025-08" db="UniProtKB">
        <authorList>
            <consortium name="Ensembl"/>
        </authorList>
    </citation>
    <scope>IDENTIFICATION</scope>
</reference>
<dbReference type="GO" id="GO:0090051">
    <property type="term" value="P:negative regulation of cell migration involved in sprouting angiogenesis"/>
    <property type="evidence" value="ECO:0007669"/>
    <property type="project" value="TreeGrafter"/>
</dbReference>
<dbReference type="SUPFAM" id="SSF49842">
    <property type="entry name" value="TNF-like"/>
    <property type="match status" value="1"/>
</dbReference>
<dbReference type="Gene3D" id="2.60.120.40">
    <property type="match status" value="1"/>
</dbReference>
<evidence type="ECO:0000256" key="5">
    <source>
        <dbReference type="ARBA" id="ARBA00023157"/>
    </source>
</evidence>
<sequence length="867" mass="98992">MYKMKQMLVTSLEWRCCLGLTGHNCEQKVPAEMTTSSSVKHSNRSIEMAEEILNLEESSKILDKVQDQESWLHHLQNDISDATASIQDIQKILQNLEGKMTDKNGNITELSELQNVLKPHVENFLRQHFHTLWESFNKSLQDLSAMVHNLSQDMEVNRKNIDEKQRVSQREMEDYNQKFQSKIEENSEKLKKLEAMLSDQQEEMNAQQAANHINLTMIKSGIEMNTQLLNNVMGSVERQQAQLNELNQSLANGYDPKLCPSCSSEEVSSDKTISKHNFDELSRMVEVHSRNLTYLNGMCGLSSKQMVDMQQNLRAQEARYAKIVDGLRRKVNQKLNETRAGLTENLLGLNTSFSHQSSINEDLLQNLENKVKDLSHQFHRSVTVTDDLRNTSYLLDKMQLDLDATKRQELDLRNNMNDSVQDLYVALQQIRQQMQDFQLLQEEEIQAVVQDIAILKNHSTVFGREISHLKKMEAIMVKHVKYLNSSFNSLLEDTFRHMVILESLVGEDILEITADDAPEFLKLSINDMYEILNETEDRLSVHKMMLQTIDERLKLLEVRRSTGDVSEFIQPEKQENFVKERSSDIDGREHMEPNHEALEEKVHHLNKYELSISTIKKDFEMLSLKVNKLESQCSNDEACCNCSLEDGRELFTKSVENLKSDMSSLKGALSAFQNLSGFMETLSNGTFNNGRSGFSSKKWRKLQKQLQEQSQHRGKQLQVRGSPSIASDNRNHSSFAQESPAAFFVGLSNSSEINGILKFDQIFLNYGDGYLPKDGHFRAPQAGVYVFALTVEFAPGPGLVSLMVDGNHTVTVQNSRKKHHNVSSTGGYAILKLHKGQLVWLEVKEGAAILRNPPETTFGGFLLFKTF</sequence>
<feature type="compositionally biased region" description="Polar residues" evidence="7">
    <location>
        <begin position="719"/>
        <end position="732"/>
    </location>
</feature>
<dbReference type="PROSITE" id="PS51041">
    <property type="entry name" value="EMI"/>
    <property type="match status" value="1"/>
</dbReference>
<keyword evidence="5" id="KW-1015">Disulfide bond</keyword>
<dbReference type="GeneTree" id="ENSGT01030000234633"/>
<reference evidence="12" key="1">
    <citation type="journal article" date="2006" name="Science">
        <title>Ancient noncoding elements conserved in the human genome.</title>
        <authorList>
            <person name="Venkatesh B."/>
            <person name="Kirkness E.F."/>
            <person name="Loh Y.H."/>
            <person name="Halpern A.L."/>
            <person name="Lee A.P."/>
            <person name="Johnson J."/>
            <person name="Dandona N."/>
            <person name="Viswanathan L.D."/>
            <person name="Tay A."/>
            <person name="Venter J.C."/>
            <person name="Strausberg R.L."/>
            <person name="Brenner S."/>
        </authorList>
    </citation>
    <scope>NUCLEOTIDE SEQUENCE [LARGE SCALE GENOMIC DNA]</scope>
</reference>
<dbReference type="InterPro" id="IPR001073">
    <property type="entry name" value="C1q_dom"/>
</dbReference>
<evidence type="ECO:0000259" key="9">
    <source>
        <dbReference type="PROSITE" id="PS50871"/>
    </source>
</evidence>
<evidence type="ECO:0000256" key="1">
    <source>
        <dbReference type="ARBA" id="ARBA00004613"/>
    </source>
</evidence>
<evidence type="ECO:0000256" key="8">
    <source>
        <dbReference type="SAM" id="SignalP"/>
    </source>
</evidence>
<evidence type="ECO:0000256" key="4">
    <source>
        <dbReference type="ARBA" id="ARBA00023054"/>
    </source>
</evidence>
<name>A0A4W3I1L4_CALMI</name>
<evidence type="ECO:0000256" key="2">
    <source>
        <dbReference type="ARBA" id="ARBA00022525"/>
    </source>
</evidence>
<dbReference type="InterPro" id="IPR011489">
    <property type="entry name" value="EMI_domain"/>
</dbReference>
<keyword evidence="12" id="KW-1185">Reference proteome</keyword>
<accession>A0A4W3I1L4</accession>
<dbReference type="PANTHER" id="PTHR15427">
    <property type="entry name" value="EMILIN ELASTIN MICROFIBRIL INTERFACE-LOCATED PROTEIN ELASTIN MICROFIBRIL INTERFACER"/>
    <property type="match status" value="1"/>
</dbReference>
<protein>
    <recommendedName>
        <fullName evidence="13">C1q domain-containing protein</fullName>
    </recommendedName>
</protein>
<dbReference type="Ensembl" id="ENSCMIT00000021730.1">
    <property type="protein sequence ID" value="ENSCMIP00000021345.1"/>
    <property type="gene ID" value="ENSCMIG00000009745.1"/>
</dbReference>
<dbReference type="STRING" id="7868.ENSCMIP00000021345"/>